<dbReference type="Gene3D" id="2.60.120.260">
    <property type="entry name" value="Galactose-binding domain-like"/>
    <property type="match status" value="1"/>
</dbReference>
<comment type="caution">
    <text evidence="2">The sequence shown here is derived from an EMBL/GenBank/DDBJ whole genome shotgun (WGS) entry which is preliminary data.</text>
</comment>
<accession>A0ABS7PQU2</accession>
<reference evidence="2 3" key="1">
    <citation type="submission" date="2021-08" db="EMBL/GenBank/DDBJ databases">
        <authorList>
            <person name="Tuo L."/>
        </authorList>
    </citation>
    <scope>NUCLEOTIDE SEQUENCE [LARGE SCALE GENOMIC DNA]</scope>
    <source>
        <strain evidence="2 3">JCM 31229</strain>
    </source>
</reference>
<sequence>MRTTRRQFIARSAIGGAGLFAAPLLAGESARAGAMVAQPAMIATISRYSRLSPLDGSRIEAAAWLEADLGASRAIDAIRLHSVKPGDGSACRRPVRFRIHGSDSPAFDDAVPIADWQAAGHADPCNFIARFPPASVRARHLRIEATPDGTTADGLRLAAIEILSGGTILTVTVRETCSLHCPFPHRVG</sequence>
<dbReference type="EMBL" id="JAINVV010000007">
    <property type="protein sequence ID" value="MBY8823707.1"/>
    <property type="molecule type" value="Genomic_DNA"/>
</dbReference>
<dbReference type="InterPro" id="IPR006311">
    <property type="entry name" value="TAT_signal"/>
</dbReference>
<keyword evidence="1" id="KW-0732">Signal</keyword>
<feature type="chain" id="PRO_5046622857" description="Twin-arginine translocation signal domain-containing protein" evidence="1">
    <location>
        <begin position="27"/>
        <end position="188"/>
    </location>
</feature>
<evidence type="ECO:0008006" key="4">
    <source>
        <dbReference type="Google" id="ProtNLM"/>
    </source>
</evidence>
<evidence type="ECO:0000313" key="3">
    <source>
        <dbReference type="Proteomes" id="UP000706039"/>
    </source>
</evidence>
<dbReference type="RefSeq" id="WP_222990817.1">
    <property type="nucleotide sequence ID" value="NZ_JAINVV010000007.1"/>
</dbReference>
<proteinExistence type="predicted"/>
<protein>
    <recommendedName>
        <fullName evidence="4">Twin-arginine translocation signal domain-containing protein</fullName>
    </recommendedName>
</protein>
<feature type="signal peptide" evidence="1">
    <location>
        <begin position="1"/>
        <end position="26"/>
    </location>
</feature>
<gene>
    <name evidence="2" type="ORF">K7G82_15485</name>
</gene>
<evidence type="ECO:0000256" key="1">
    <source>
        <dbReference type="SAM" id="SignalP"/>
    </source>
</evidence>
<evidence type="ECO:0000313" key="2">
    <source>
        <dbReference type="EMBL" id="MBY8823707.1"/>
    </source>
</evidence>
<organism evidence="2 3">
    <name type="scientific">Sphingomonas colocasiae</name>
    <dbReference type="NCBI Taxonomy" id="1848973"/>
    <lineage>
        <taxon>Bacteria</taxon>
        <taxon>Pseudomonadati</taxon>
        <taxon>Pseudomonadota</taxon>
        <taxon>Alphaproteobacteria</taxon>
        <taxon>Sphingomonadales</taxon>
        <taxon>Sphingomonadaceae</taxon>
        <taxon>Sphingomonas</taxon>
    </lineage>
</organism>
<dbReference type="PROSITE" id="PS51318">
    <property type="entry name" value="TAT"/>
    <property type="match status" value="1"/>
</dbReference>
<dbReference type="Proteomes" id="UP000706039">
    <property type="component" value="Unassembled WGS sequence"/>
</dbReference>
<name>A0ABS7PQU2_9SPHN</name>
<keyword evidence="3" id="KW-1185">Reference proteome</keyword>